<evidence type="ECO:0000259" key="8">
    <source>
        <dbReference type="Pfam" id="PF18137"/>
    </source>
</evidence>
<dbReference type="EMBL" id="NAJM01000012">
    <property type="protein sequence ID" value="RVX72481.1"/>
    <property type="molecule type" value="Genomic_DNA"/>
</dbReference>
<feature type="region of interest" description="Disordered" evidence="6">
    <location>
        <begin position="524"/>
        <end position="549"/>
    </location>
</feature>
<dbReference type="PANTHER" id="PTHR12748:SF0">
    <property type="entry name" value="ORIGIN RECOGNITION COMPLEX SUBUNIT 3"/>
    <property type="match status" value="1"/>
</dbReference>
<comment type="similarity">
    <text evidence="2">Belongs to the ORC3 family.</text>
</comment>
<evidence type="ECO:0000256" key="5">
    <source>
        <dbReference type="ARBA" id="ARBA00023242"/>
    </source>
</evidence>
<proteinExistence type="inferred from homology"/>
<keyword evidence="3" id="KW-0235">DNA replication</keyword>
<dbReference type="GO" id="GO:0005664">
    <property type="term" value="C:nuclear origin of replication recognition complex"/>
    <property type="evidence" value="ECO:0007669"/>
    <property type="project" value="InterPro"/>
</dbReference>
<dbReference type="Pfam" id="PF18137">
    <property type="entry name" value="WHD_ORC"/>
    <property type="match status" value="1"/>
</dbReference>
<reference evidence="9 10" key="1">
    <citation type="submission" date="2017-03" db="EMBL/GenBank/DDBJ databases">
        <title>Genomes of endolithic fungi from Antarctica.</title>
        <authorList>
            <person name="Coleine C."/>
            <person name="Masonjones S."/>
            <person name="Stajich J.E."/>
        </authorList>
    </citation>
    <scope>NUCLEOTIDE SEQUENCE [LARGE SCALE GENOMIC DNA]</scope>
    <source>
        <strain evidence="9 10">CCFEE 6314</strain>
    </source>
</reference>
<evidence type="ECO:0000313" key="9">
    <source>
        <dbReference type="EMBL" id="RVX72481.1"/>
    </source>
</evidence>
<comment type="subcellular location">
    <subcellularLocation>
        <location evidence="1">Nucleus</location>
    </subcellularLocation>
</comment>
<comment type="caution">
    <text evidence="9">The sequence shown here is derived from an EMBL/GenBank/DDBJ whole genome shotgun (WGS) entry which is preliminary data.</text>
</comment>
<organism evidence="9 10">
    <name type="scientific">Exophiala mesophila</name>
    <name type="common">Black yeast-like fungus</name>
    <dbReference type="NCBI Taxonomy" id="212818"/>
    <lineage>
        <taxon>Eukaryota</taxon>
        <taxon>Fungi</taxon>
        <taxon>Dikarya</taxon>
        <taxon>Ascomycota</taxon>
        <taxon>Pezizomycotina</taxon>
        <taxon>Eurotiomycetes</taxon>
        <taxon>Chaetothyriomycetidae</taxon>
        <taxon>Chaetothyriales</taxon>
        <taxon>Herpotrichiellaceae</taxon>
        <taxon>Exophiala</taxon>
    </lineage>
</organism>
<evidence type="ECO:0000256" key="2">
    <source>
        <dbReference type="ARBA" id="ARBA00010977"/>
    </source>
</evidence>
<evidence type="ECO:0000256" key="3">
    <source>
        <dbReference type="ARBA" id="ARBA00022705"/>
    </source>
</evidence>
<evidence type="ECO:0000259" key="7">
    <source>
        <dbReference type="Pfam" id="PF07034"/>
    </source>
</evidence>
<evidence type="ECO:0000256" key="1">
    <source>
        <dbReference type="ARBA" id="ARBA00004123"/>
    </source>
</evidence>
<dbReference type="InterPro" id="IPR045667">
    <property type="entry name" value="ORC3_N"/>
</dbReference>
<dbReference type="PANTHER" id="PTHR12748">
    <property type="entry name" value="ORIGIN RECOGNITION COMPLEX SUBUNIT 3"/>
    <property type="match status" value="1"/>
</dbReference>
<dbReference type="VEuPathDB" id="FungiDB:PV10_07563"/>
<keyword evidence="5" id="KW-0539">Nucleus</keyword>
<dbReference type="InterPro" id="IPR040855">
    <property type="entry name" value="ORC_WH_C"/>
</dbReference>
<protein>
    <submittedName>
        <fullName evidence="9">Uncharacterized protein</fullName>
    </submittedName>
</protein>
<dbReference type="OrthoDB" id="10265211at2759"/>
<gene>
    <name evidence="9" type="ORF">B0A52_03670</name>
</gene>
<dbReference type="CDD" id="cd20704">
    <property type="entry name" value="Orc3"/>
    <property type="match status" value="1"/>
</dbReference>
<feature type="compositionally biased region" description="Polar residues" evidence="6">
    <location>
        <begin position="47"/>
        <end position="57"/>
    </location>
</feature>
<dbReference type="AlphaFoldDB" id="A0A438NA25"/>
<feature type="region of interest" description="Disordered" evidence="6">
    <location>
        <begin position="22"/>
        <end position="66"/>
    </location>
</feature>
<dbReference type="GO" id="GO:0031261">
    <property type="term" value="C:DNA replication preinitiation complex"/>
    <property type="evidence" value="ECO:0007669"/>
    <property type="project" value="TreeGrafter"/>
</dbReference>
<evidence type="ECO:0000256" key="6">
    <source>
        <dbReference type="SAM" id="MobiDB-lite"/>
    </source>
</evidence>
<feature type="domain" description="Origin recognition complex subunit 3 winged helix C-terminal" evidence="8">
    <location>
        <begin position="598"/>
        <end position="762"/>
    </location>
</feature>
<sequence length="765" mass="85908">MDGEELYVEDYTHTGCYIFQPATSQPIEEDHDEVERRPRKKRRTINDEATFSSTPQDGYTWPPLLNGQEHSSSIDLRRQTFETIWARYQSKIDNSVNRPDEQFVTQVLEYVNGDPARRGRMKTGLIVSGTTKNAQRDLSLGWKNAAQSQDKDSNTDLLVQLHPNASPNLQTALKNVIKLAISQHDGVEEYTNFLTRQKALIPMNFDLELLQRYIKNHQISRVVVSIQDVETFDTGVISELISTLHSWSGRIPFILLIDISTTVELFESRLSRSTWSLLDSQVFELTRNKLDPLFEAYRIFQYDDDNADVFLGPGALNVLSELAEDQSTSTEGFVRAIKYLIMTHFFANAVSVLTAKTVTSLDPVENKSICQAVRNMPEFQQRCDSLLKDRSKTRKVRDLIVADDLLLEDSVRTVRSTQAELKALLKGVHILHTIHDLLPLPPVPPLKLEADLLSRLPNLLQSDMYLDVEDALESLDREEYRDFVDALVVATEGTEFFSFEAIEDEDEQEQDEAIPISLKQLSSSLSSSDSNQNNNNNTTTTNNNNPSTSPTPFISLLRAYITHTSRNSSQNPWTTYLSTASTINGRNPLSSIVHAAPRFALERALTRPADYLSCVCCSTTTRTASVPSRSDLPTTSLLLTLLNEAGNIVNVRDLWDAFRESLSLSRSGSGSGSGSGLASARIKKRYINGGDKQGVVEDEDEQVDDDNDNDIDINGHGDEDDESKERQTLALFYRGLAELRHLGFVKPSKRKPGVDCIARTAWMCL</sequence>
<dbReference type="Pfam" id="PF07034">
    <property type="entry name" value="ORC3_N"/>
    <property type="match status" value="1"/>
</dbReference>
<accession>A0A438NA25</accession>
<dbReference type="GO" id="GO:0006270">
    <property type="term" value="P:DNA replication initiation"/>
    <property type="evidence" value="ECO:0007669"/>
    <property type="project" value="TreeGrafter"/>
</dbReference>
<feature type="domain" description="Origin recognition complex subunit 3 N-terminal" evidence="7">
    <location>
        <begin position="13"/>
        <end position="353"/>
    </location>
</feature>
<dbReference type="Proteomes" id="UP000288859">
    <property type="component" value="Unassembled WGS sequence"/>
</dbReference>
<evidence type="ECO:0000256" key="4">
    <source>
        <dbReference type="ARBA" id="ARBA00023125"/>
    </source>
</evidence>
<evidence type="ECO:0000313" key="10">
    <source>
        <dbReference type="Proteomes" id="UP000288859"/>
    </source>
</evidence>
<feature type="region of interest" description="Disordered" evidence="6">
    <location>
        <begin position="691"/>
        <end position="724"/>
    </location>
</feature>
<dbReference type="GO" id="GO:0003688">
    <property type="term" value="F:DNA replication origin binding"/>
    <property type="evidence" value="ECO:0007669"/>
    <property type="project" value="TreeGrafter"/>
</dbReference>
<name>A0A438NA25_EXOME</name>
<dbReference type="InterPro" id="IPR020795">
    <property type="entry name" value="ORC3"/>
</dbReference>
<feature type="compositionally biased region" description="Basic and acidic residues" evidence="6">
    <location>
        <begin position="713"/>
        <end position="724"/>
    </location>
</feature>
<feature type="compositionally biased region" description="Acidic residues" evidence="6">
    <location>
        <begin position="696"/>
        <end position="711"/>
    </location>
</feature>
<dbReference type="GO" id="GO:0005656">
    <property type="term" value="C:nuclear pre-replicative complex"/>
    <property type="evidence" value="ECO:0007669"/>
    <property type="project" value="TreeGrafter"/>
</dbReference>
<keyword evidence="4" id="KW-0238">DNA-binding</keyword>